<dbReference type="PANTHER" id="PTHR37291">
    <property type="entry name" value="5-METHYLCYTOSINE-SPECIFIC RESTRICTION ENZYME B"/>
    <property type="match status" value="1"/>
</dbReference>
<dbReference type="HOGENOM" id="CLU_011498_5_0_0"/>
<dbReference type="eggNOG" id="COG0714">
    <property type="taxonomic scope" value="Bacteria"/>
</dbReference>
<reference evidence="2 3" key="1">
    <citation type="journal article" date="2013" name="Genome Announc.">
        <title>Complete genome sequence of the hyperthermophilic sulfate-reducing bacterium Thermodesulfobacterium geofontis OPF15T.</title>
        <authorList>
            <person name="Elkins J.G."/>
            <person name="Hamilton-Brehm S.D."/>
            <person name="Lucas S."/>
            <person name="Han J."/>
            <person name="Lapidus A."/>
            <person name="Cheng J.F."/>
            <person name="Goodwin L.A."/>
            <person name="Pitluck S."/>
            <person name="Peters L."/>
            <person name="Mikhailova N."/>
            <person name="Davenport K.W."/>
            <person name="Detter J.C."/>
            <person name="Han C.S."/>
            <person name="Tapia R."/>
            <person name="Land M.L."/>
            <person name="Hauser L."/>
            <person name="Kyrpides N.C."/>
            <person name="Ivanova N.N."/>
            <person name="Pagani I."/>
            <person name="Bruce D."/>
            <person name="Woyke T."/>
            <person name="Cottingham R.W."/>
        </authorList>
    </citation>
    <scope>NUCLEOTIDE SEQUENCE [LARGE SCALE GENOMIC DNA]</scope>
    <source>
        <strain evidence="2 3">OPF15</strain>
    </source>
</reference>
<evidence type="ECO:0000313" key="2">
    <source>
        <dbReference type="EMBL" id="AEH23186.1"/>
    </source>
</evidence>
<dbReference type="KEGG" id="top:TOPB45_1097"/>
<keyword evidence="3" id="KW-1185">Reference proteome</keyword>
<organism evidence="2 3">
    <name type="scientific">Thermodesulfobacterium geofontis (strain OPF15)</name>
    <dbReference type="NCBI Taxonomy" id="795359"/>
    <lineage>
        <taxon>Bacteria</taxon>
        <taxon>Pseudomonadati</taxon>
        <taxon>Thermodesulfobacteriota</taxon>
        <taxon>Thermodesulfobacteria</taxon>
        <taxon>Thermodesulfobacteriales</taxon>
        <taxon>Thermodesulfobacteriaceae</taxon>
        <taxon>Thermodesulfobacterium</taxon>
    </lineage>
</organism>
<dbReference type="PATRIC" id="fig|795359.3.peg.1108"/>
<proteinExistence type="predicted"/>
<dbReference type="PANTHER" id="PTHR37291:SF1">
    <property type="entry name" value="TYPE IV METHYL-DIRECTED RESTRICTION ENZYME ECOKMCRB SUBUNIT"/>
    <property type="match status" value="1"/>
</dbReference>
<feature type="region of interest" description="Disordered" evidence="1">
    <location>
        <begin position="721"/>
        <end position="769"/>
    </location>
</feature>
<gene>
    <name evidence="2" type="ordered locus">TOPB45_1097</name>
</gene>
<dbReference type="eggNOG" id="COG1401">
    <property type="taxonomic scope" value="Bacteria"/>
</dbReference>
<accession>F8C635</accession>
<dbReference type="AlphaFoldDB" id="F8C635"/>
<evidence type="ECO:0000256" key="1">
    <source>
        <dbReference type="SAM" id="MobiDB-lite"/>
    </source>
</evidence>
<dbReference type="EMBL" id="CP002829">
    <property type="protein sequence ID" value="AEH23186.1"/>
    <property type="molecule type" value="Genomic_DNA"/>
</dbReference>
<dbReference type="OrthoDB" id="9781481at2"/>
<dbReference type="Gene3D" id="3.40.50.300">
    <property type="entry name" value="P-loop containing nucleotide triphosphate hydrolases"/>
    <property type="match status" value="1"/>
</dbReference>
<dbReference type="REBASE" id="36584">
    <property type="entry name" value="TgeOPF15McrBP"/>
</dbReference>
<dbReference type="STRING" id="795359.TOPB45_1097"/>
<protein>
    <recommendedName>
        <fullName evidence="4">ATPase dynein-related AAA domain-containing protein</fullName>
    </recommendedName>
</protein>
<feature type="compositionally biased region" description="Low complexity" evidence="1">
    <location>
        <begin position="731"/>
        <end position="746"/>
    </location>
</feature>
<feature type="compositionally biased region" description="Basic and acidic residues" evidence="1">
    <location>
        <begin position="748"/>
        <end position="766"/>
    </location>
</feature>
<name>F8C635_THEGP</name>
<dbReference type="InterPro" id="IPR052934">
    <property type="entry name" value="Methyl-DNA_Rec/Restrict_Enz"/>
</dbReference>
<sequence>MAKIEEILNNWKWDEEKIRKYLEEFEKYLNSEKGQNDVKNRSEKLKNAQELLKDEESIESLTSEKLSALLKMTDASRGNKIPALIIEKGDEEYFKEFKTWLKSLIKINPGDQLPEKNPKDIGIAYATELLTLRNPKEFYLINNASIKGINNLGINNLARDEKDQKFPNPGRNPTSYFKYYPKFRPLFDYLKERIKPIIEKNLDKEVDYYDVDQFLYFISEQNGDLKKNKSDESQDKNRESSNIAEVGKKLESVKQTEISKLTLQQYFQYKGFYFDQDLITAFYSALKTKGFVILSGLTGTGKTKLAQLFAELLCPNCNPQNEQNMQIAQASSENQNQCKCTHLFLPVRPDWRDSKALLGYYNPITGKYERTPLLDFILKARNDYKTNKNNANPYFIILDEMNLSHVEYYFADFLSVLESGRDQHGWTKETIKLHNVDSNNVKEGKESNLPPKEINLPPNLYIIGSVNIDETTYMFSPKVLDRAFTIEFWDVDFDNYISFNINNEKAKIKMDEDKAKEMAVSIHSKLLEDLRNKKIKSKNNKQNNDQVRFCGVVGDKEEIKEALKWIYNYSEKVNSEEVEKGKIILIELKQLNQILQSYDLHFGYRVLDEIALFIKYATNAPKEVGELQLEQALDFAVLMKVLPKFHGPRQKLEKPLWLVLNWCLGNSEIKNGDDLVKAISKNLNDLKKEIWKNLTSEEKEPKTEDLIKVIQKLIQELKLNEANEGASPKVNTQSQTSGENQNQTQEETQERESDHPHTEQKPETEKTSIINNVKYKRTAIKVLRMLRQLYETGFASFA</sequence>
<evidence type="ECO:0008006" key="4">
    <source>
        <dbReference type="Google" id="ProtNLM"/>
    </source>
</evidence>
<dbReference type="Proteomes" id="UP000006583">
    <property type="component" value="Chromosome"/>
</dbReference>
<evidence type="ECO:0000313" key="3">
    <source>
        <dbReference type="Proteomes" id="UP000006583"/>
    </source>
</evidence>
<dbReference type="InterPro" id="IPR027417">
    <property type="entry name" value="P-loop_NTPase"/>
</dbReference>
<dbReference type="SUPFAM" id="SSF52540">
    <property type="entry name" value="P-loop containing nucleoside triphosphate hydrolases"/>
    <property type="match status" value="1"/>
</dbReference>